<dbReference type="RefSeq" id="WP_200813292.1">
    <property type="nucleotide sequence ID" value="NZ_FWFK01000002.1"/>
</dbReference>
<evidence type="ECO:0000313" key="3">
    <source>
        <dbReference type="EMBL" id="SLN30372.1"/>
    </source>
</evidence>
<dbReference type="SUPFAM" id="SSF57625">
    <property type="entry name" value="Invertebrate chitin-binding proteins"/>
    <property type="match status" value="1"/>
</dbReference>
<feature type="domain" description="Chitin-binding type-2" evidence="2">
    <location>
        <begin position="23"/>
        <end position="49"/>
    </location>
</feature>
<evidence type="ECO:0000256" key="1">
    <source>
        <dbReference type="SAM" id="SignalP"/>
    </source>
</evidence>
<name>A0A1X6YT88_9RHOB</name>
<organism evidence="3 4">
    <name type="scientific">Roseivivax jejudonensis</name>
    <dbReference type="NCBI Taxonomy" id="1529041"/>
    <lineage>
        <taxon>Bacteria</taxon>
        <taxon>Pseudomonadati</taxon>
        <taxon>Pseudomonadota</taxon>
        <taxon>Alphaproteobacteria</taxon>
        <taxon>Rhodobacterales</taxon>
        <taxon>Roseobacteraceae</taxon>
        <taxon>Roseivivax</taxon>
    </lineage>
</organism>
<feature type="chain" id="PRO_5012078192" description="Chitin-binding type-2 domain-containing protein" evidence="1">
    <location>
        <begin position="23"/>
        <end position="52"/>
    </location>
</feature>
<sequence length="52" mass="5176">MTIKTLLAAAALTAASALSASASCSWGQQQAMSCGEGMTYDRESGSCVTVTG</sequence>
<keyword evidence="1" id="KW-0732">Signal</keyword>
<dbReference type="PROSITE" id="PS51257">
    <property type="entry name" value="PROKAR_LIPOPROTEIN"/>
    <property type="match status" value="1"/>
</dbReference>
<keyword evidence="4" id="KW-1185">Reference proteome</keyword>
<dbReference type="EMBL" id="FWFK01000002">
    <property type="protein sequence ID" value="SLN30372.1"/>
    <property type="molecule type" value="Genomic_DNA"/>
</dbReference>
<evidence type="ECO:0000259" key="2">
    <source>
        <dbReference type="Pfam" id="PF01607"/>
    </source>
</evidence>
<accession>A0A1X6YT88</accession>
<dbReference type="GO" id="GO:0008061">
    <property type="term" value="F:chitin binding"/>
    <property type="evidence" value="ECO:0007669"/>
    <property type="project" value="InterPro"/>
</dbReference>
<dbReference type="AlphaFoldDB" id="A0A1X6YT88"/>
<feature type="signal peptide" evidence="1">
    <location>
        <begin position="1"/>
        <end position="22"/>
    </location>
</feature>
<reference evidence="3 4" key="1">
    <citation type="submission" date="2017-03" db="EMBL/GenBank/DDBJ databases">
        <authorList>
            <person name="Afonso C.L."/>
            <person name="Miller P.J."/>
            <person name="Scott M.A."/>
            <person name="Spackman E."/>
            <person name="Goraichik I."/>
            <person name="Dimitrov K.M."/>
            <person name="Suarez D.L."/>
            <person name="Swayne D.E."/>
        </authorList>
    </citation>
    <scope>NUCLEOTIDE SEQUENCE [LARGE SCALE GENOMIC DNA]</scope>
    <source>
        <strain evidence="3 4">CECT 8625</strain>
    </source>
</reference>
<dbReference type="GO" id="GO:0005576">
    <property type="term" value="C:extracellular region"/>
    <property type="evidence" value="ECO:0007669"/>
    <property type="project" value="InterPro"/>
</dbReference>
<protein>
    <recommendedName>
        <fullName evidence="2">Chitin-binding type-2 domain-containing protein</fullName>
    </recommendedName>
</protein>
<dbReference type="InterPro" id="IPR002557">
    <property type="entry name" value="Chitin-bd_dom"/>
</dbReference>
<gene>
    <name evidence="3" type="ORF">ROJ8625_01365</name>
</gene>
<proteinExistence type="predicted"/>
<evidence type="ECO:0000313" key="4">
    <source>
        <dbReference type="Proteomes" id="UP000193570"/>
    </source>
</evidence>
<dbReference type="Proteomes" id="UP000193570">
    <property type="component" value="Unassembled WGS sequence"/>
</dbReference>
<dbReference type="InterPro" id="IPR036508">
    <property type="entry name" value="Chitin-bd_dom_sf"/>
</dbReference>
<dbReference type="Pfam" id="PF01607">
    <property type="entry name" value="CBM_14"/>
    <property type="match status" value="1"/>
</dbReference>